<evidence type="ECO:0000256" key="1">
    <source>
        <dbReference type="ARBA" id="ARBA00022679"/>
    </source>
</evidence>
<gene>
    <name evidence="7" type="ORF">DFP89_10363</name>
</gene>
<evidence type="ECO:0000256" key="4">
    <source>
        <dbReference type="ARBA" id="ARBA00022840"/>
    </source>
</evidence>
<evidence type="ECO:0000259" key="6">
    <source>
        <dbReference type="PROSITE" id="PS50011"/>
    </source>
</evidence>
<feature type="region of interest" description="Disordered" evidence="5">
    <location>
        <begin position="346"/>
        <end position="374"/>
    </location>
</feature>
<comment type="caution">
    <text evidence="7">The sequence shown here is derived from an EMBL/GenBank/DDBJ whole genome shotgun (WGS) entry which is preliminary data.</text>
</comment>
<dbReference type="PROSITE" id="PS50011">
    <property type="entry name" value="PROTEIN_KINASE_DOM"/>
    <property type="match status" value="1"/>
</dbReference>
<accession>A0A368Z513</accession>
<dbReference type="AlphaFoldDB" id="A0A368Z513"/>
<dbReference type="PANTHER" id="PTHR43289">
    <property type="entry name" value="MITOGEN-ACTIVATED PROTEIN KINASE KINASE KINASE 20-RELATED"/>
    <property type="match status" value="1"/>
</dbReference>
<dbReference type="PROSITE" id="PS00109">
    <property type="entry name" value="PROTEIN_KINASE_TYR"/>
    <property type="match status" value="1"/>
</dbReference>
<feature type="domain" description="Protein kinase" evidence="6">
    <location>
        <begin position="70"/>
        <end position="330"/>
    </location>
</feature>
<name>A0A368Z513_9RHOB</name>
<dbReference type="CDD" id="cd14014">
    <property type="entry name" value="STKc_PknB_like"/>
    <property type="match status" value="1"/>
</dbReference>
<protein>
    <submittedName>
        <fullName evidence="7">Serine/threonine-protein kinase</fullName>
    </submittedName>
</protein>
<keyword evidence="4" id="KW-0067">ATP-binding</keyword>
<keyword evidence="3 7" id="KW-0418">Kinase</keyword>
<dbReference type="Gene3D" id="1.10.510.10">
    <property type="entry name" value="Transferase(Phosphotransferase) domain 1"/>
    <property type="match status" value="1"/>
</dbReference>
<evidence type="ECO:0000313" key="8">
    <source>
        <dbReference type="Proteomes" id="UP000253345"/>
    </source>
</evidence>
<keyword evidence="2" id="KW-0547">Nucleotide-binding</keyword>
<feature type="region of interest" description="Disordered" evidence="5">
    <location>
        <begin position="636"/>
        <end position="664"/>
    </location>
</feature>
<dbReference type="Pfam" id="PF00069">
    <property type="entry name" value="Pkinase"/>
    <property type="match status" value="1"/>
</dbReference>
<dbReference type="SUPFAM" id="SSF56112">
    <property type="entry name" value="Protein kinase-like (PK-like)"/>
    <property type="match status" value="1"/>
</dbReference>
<organism evidence="7 8">
    <name type="scientific">Paracoccus lutimaris</name>
    <dbReference type="NCBI Taxonomy" id="1490030"/>
    <lineage>
        <taxon>Bacteria</taxon>
        <taxon>Pseudomonadati</taxon>
        <taxon>Pseudomonadota</taxon>
        <taxon>Alphaproteobacteria</taxon>
        <taxon>Rhodobacterales</taxon>
        <taxon>Paracoccaceae</taxon>
        <taxon>Paracoccus</taxon>
    </lineage>
</organism>
<dbReference type="GO" id="GO:0004674">
    <property type="term" value="F:protein serine/threonine kinase activity"/>
    <property type="evidence" value="ECO:0007669"/>
    <property type="project" value="TreeGrafter"/>
</dbReference>
<dbReference type="Proteomes" id="UP000253345">
    <property type="component" value="Unassembled WGS sequence"/>
</dbReference>
<sequence length="664" mass="68720">MDEATGGAGPEDGTEGGAGGNERTVISGADDGATRLAPVSEPAERTIIGTKGSAPKAQLVEPGTLINNNYRILALVSAGGMGEVYRAENVFTGDPVAVKVILPGLAGDSAVLDLFRREARVLVQMRHEAIVRYHNFVLDQGLNRYCLIMEFVDGRHLGKRLSEDGPLHEAEVIALLRRIGAGLQRAHDSGVTHRDLSPDNVILRDDRIDEAVLIDFGIARSTELGDGLAGRFAGKFKYIAPEQLGHAGGAIGPRTDIYGLALLIAAVARGTALDMGDSVVSASAARQAIPDLTGISHRLFPLLQHMLEPDPEKRPVSMGMALAMLDDPLLIPSRYRLPLWAKAGEAEEADAGPDSDSPFARFSPPPVEPLPEQAPARRRTGPWLAAGAGALMLAAGLGWWVLRPASAPVPAPDPGPVAPAELAARDTATREGFLASQPLPPCMLARRISSGPNTGMIALLGGASADGAALVAAYEQAFGTRATILTQATTPQQCPAIDFLREVAGRPSPPAELRVEARVIGDSIQIQGSVAIAPEQNLWLFLVAPDGAVYDLTAQLSAPDQGSRGFGFALSPDGQGQNGPFLLVALGSSAALAAVAAAPSGVPAADILPVVLEELRRAGGSLSVASELVALVPATPPAPTPAPAAVPAATPADPPVDPPAAPRP</sequence>
<feature type="compositionally biased region" description="Pro residues" evidence="5">
    <location>
        <begin position="652"/>
        <end position="664"/>
    </location>
</feature>
<dbReference type="PANTHER" id="PTHR43289:SF34">
    <property type="entry name" value="SERINE_THREONINE-PROTEIN KINASE YBDM-RELATED"/>
    <property type="match status" value="1"/>
</dbReference>
<dbReference type="InterPro" id="IPR008266">
    <property type="entry name" value="Tyr_kinase_AS"/>
</dbReference>
<keyword evidence="1" id="KW-0808">Transferase</keyword>
<feature type="compositionally biased region" description="Gly residues" evidence="5">
    <location>
        <begin position="1"/>
        <end position="20"/>
    </location>
</feature>
<dbReference type="InterPro" id="IPR000719">
    <property type="entry name" value="Prot_kinase_dom"/>
</dbReference>
<dbReference type="Gene3D" id="3.30.200.20">
    <property type="entry name" value="Phosphorylase Kinase, domain 1"/>
    <property type="match status" value="1"/>
</dbReference>
<dbReference type="InterPro" id="IPR011009">
    <property type="entry name" value="Kinase-like_dom_sf"/>
</dbReference>
<proteinExistence type="predicted"/>
<keyword evidence="8" id="KW-1185">Reference proteome</keyword>
<feature type="region of interest" description="Disordered" evidence="5">
    <location>
        <begin position="1"/>
        <end position="35"/>
    </location>
</feature>
<evidence type="ECO:0000256" key="5">
    <source>
        <dbReference type="SAM" id="MobiDB-lite"/>
    </source>
</evidence>
<dbReference type="RefSeq" id="WP_114348145.1">
    <property type="nucleotide sequence ID" value="NZ_QPJL01000003.1"/>
</dbReference>
<evidence type="ECO:0000256" key="2">
    <source>
        <dbReference type="ARBA" id="ARBA00022741"/>
    </source>
</evidence>
<reference evidence="7 8" key="1">
    <citation type="submission" date="2018-07" db="EMBL/GenBank/DDBJ databases">
        <title>Genomic Encyclopedia of Type Strains, Phase III (KMG-III): the genomes of soil and plant-associated and newly described type strains.</title>
        <authorList>
            <person name="Whitman W."/>
        </authorList>
    </citation>
    <scope>NUCLEOTIDE SEQUENCE [LARGE SCALE GENOMIC DNA]</scope>
    <source>
        <strain evidence="7 8">CECT 8525</strain>
    </source>
</reference>
<evidence type="ECO:0000313" key="7">
    <source>
        <dbReference type="EMBL" id="RCW87059.1"/>
    </source>
</evidence>
<dbReference type="OrthoDB" id="9801841at2"/>
<evidence type="ECO:0000256" key="3">
    <source>
        <dbReference type="ARBA" id="ARBA00022777"/>
    </source>
</evidence>
<dbReference type="GO" id="GO:0005524">
    <property type="term" value="F:ATP binding"/>
    <property type="evidence" value="ECO:0007669"/>
    <property type="project" value="UniProtKB-KW"/>
</dbReference>
<dbReference type="EMBL" id="QPJL01000003">
    <property type="protein sequence ID" value="RCW87059.1"/>
    <property type="molecule type" value="Genomic_DNA"/>
</dbReference>